<organism evidence="1 2">
    <name type="scientific">Paracidovorax wautersii</name>
    <dbReference type="NCBI Taxonomy" id="1177982"/>
    <lineage>
        <taxon>Bacteria</taxon>
        <taxon>Pseudomonadati</taxon>
        <taxon>Pseudomonadota</taxon>
        <taxon>Betaproteobacteria</taxon>
        <taxon>Burkholderiales</taxon>
        <taxon>Comamonadaceae</taxon>
        <taxon>Paracidovorax</taxon>
    </lineage>
</organism>
<dbReference type="Proteomes" id="UP000199119">
    <property type="component" value="Unassembled WGS sequence"/>
</dbReference>
<accession>A0A1I2ARL5</accession>
<sequence length="84" mass="9864">MTRDTARQNELKKMELCEPCSGIQRNWRRAPGHAELVQRGSRKEEREDGRIVTVTRYRCDRCGTAWEYENDKADQHVGWSVVGR</sequence>
<reference evidence="2" key="1">
    <citation type="submission" date="2016-10" db="EMBL/GenBank/DDBJ databases">
        <authorList>
            <person name="Varghese N."/>
            <person name="Submissions S."/>
        </authorList>
    </citation>
    <scope>NUCLEOTIDE SEQUENCE [LARGE SCALE GENOMIC DNA]</scope>
    <source>
        <strain evidence="2">DSM 27981</strain>
    </source>
</reference>
<evidence type="ECO:0000313" key="2">
    <source>
        <dbReference type="Proteomes" id="UP000199119"/>
    </source>
</evidence>
<dbReference type="OrthoDB" id="8665570at2"/>
<dbReference type="EMBL" id="FONX01000002">
    <property type="protein sequence ID" value="SFE46379.1"/>
    <property type="molecule type" value="Genomic_DNA"/>
</dbReference>
<name>A0A1I2ARL5_9BURK</name>
<keyword evidence="2" id="KW-1185">Reference proteome</keyword>
<dbReference type="RefSeq" id="WP_092937632.1">
    <property type="nucleotide sequence ID" value="NZ_FONX01000002.1"/>
</dbReference>
<evidence type="ECO:0000313" key="1">
    <source>
        <dbReference type="EMBL" id="SFE46379.1"/>
    </source>
</evidence>
<protein>
    <submittedName>
        <fullName evidence="1">Uncharacterized protein</fullName>
    </submittedName>
</protein>
<proteinExistence type="predicted"/>
<dbReference type="AlphaFoldDB" id="A0A1I2ARL5"/>
<gene>
    <name evidence="1" type="ORF">SAMN04489711_102175</name>
</gene>